<protein>
    <submittedName>
        <fullName evidence="2">Transposase</fullName>
    </submittedName>
</protein>
<evidence type="ECO:0000259" key="1">
    <source>
        <dbReference type="Pfam" id="PF01610"/>
    </source>
</evidence>
<name>A0ABT0WE85_9BACI</name>
<gene>
    <name evidence="2" type="ORF">NDK43_22660</name>
</gene>
<comment type="caution">
    <text evidence="2">The sequence shown here is derived from an EMBL/GenBank/DDBJ whole genome shotgun (WGS) entry which is preliminary data.</text>
</comment>
<dbReference type="Pfam" id="PF01610">
    <property type="entry name" value="DDE_Tnp_ISL3"/>
    <property type="match status" value="1"/>
</dbReference>
<evidence type="ECO:0000313" key="3">
    <source>
        <dbReference type="Proteomes" id="UP001523262"/>
    </source>
</evidence>
<dbReference type="InterPro" id="IPR002560">
    <property type="entry name" value="Transposase_DDE"/>
</dbReference>
<accession>A0ABT0WE85</accession>
<keyword evidence="3" id="KW-1185">Reference proteome</keyword>
<reference evidence="2 3" key="1">
    <citation type="submission" date="2022-06" db="EMBL/GenBank/DDBJ databases">
        <authorList>
            <person name="Jeon C.O."/>
        </authorList>
    </citation>
    <scope>NUCLEOTIDE SEQUENCE [LARGE SCALE GENOMIC DNA]</scope>
    <source>
        <strain evidence="2 3">KCTC 13943</strain>
    </source>
</reference>
<organism evidence="2 3">
    <name type="scientific">Neobacillus pocheonensis</name>
    <dbReference type="NCBI Taxonomy" id="363869"/>
    <lineage>
        <taxon>Bacteria</taxon>
        <taxon>Bacillati</taxon>
        <taxon>Bacillota</taxon>
        <taxon>Bacilli</taxon>
        <taxon>Bacillales</taxon>
        <taxon>Bacillaceae</taxon>
        <taxon>Neobacillus</taxon>
    </lineage>
</organism>
<feature type="domain" description="Transposase IS204/IS1001/IS1096/IS1165 DDE" evidence="1">
    <location>
        <begin position="4"/>
        <end position="61"/>
    </location>
</feature>
<dbReference type="Proteomes" id="UP001523262">
    <property type="component" value="Unassembled WGS sequence"/>
</dbReference>
<proteinExistence type="predicted"/>
<sequence length="75" mass="9010">MGIIKELFRDFYKSHDYETANQLLKEWLQLAWSSPFSSFHEVAKTIENWRIQFCNTLKHRLQTDVPKVPIIRSKT</sequence>
<dbReference type="EMBL" id="JAMQCR010000002">
    <property type="protein sequence ID" value="MCM2534633.1"/>
    <property type="molecule type" value="Genomic_DNA"/>
</dbReference>
<evidence type="ECO:0000313" key="2">
    <source>
        <dbReference type="EMBL" id="MCM2534633.1"/>
    </source>
</evidence>